<reference evidence="2 3" key="1">
    <citation type="submission" date="2020-05" db="EMBL/GenBank/DDBJ databases">
        <title>Genomic Encyclopedia of Type Strains, Phase IV (KMG-V): Genome sequencing to study the core and pangenomes of soil and plant-associated prokaryotes.</title>
        <authorList>
            <person name="Whitman W."/>
        </authorList>
    </citation>
    <scope>NUCLEOTIDE SEQUENCE [LARGE SCALE GENOMIC DNA]</scope>
    <source>
        <strain evidence="2 3">9A</strain>
    </source>
</reference>
<keyword evidence="1" id="KW-0472">Membrane</keyword>
<dbReference type="EMBL" id="JABSNP010000015">
    <property type="protein sequence ID" value="NRT20272.1"/>
    <property type="molecule type" value="Genomic_DNA"/>
</dbReference>
<evidence type="ECO:0008006" key="4">
    <source>
        <dbReference type="Google" id="ProtNLM"/>
    </source>
</evidence>
<evidence type="ECO:0000256" key="1">
    <source>
        <dbReference type="SAM" id="Phobius"/>
    </source>
</evidence>
<accession>A0ABX2FTI1</accession>
<feature type="transmembrane region" description="Helical" evidence="1">
    <location>
        <begin position="52"/>
        <end position="70"/>
    </location>
</feature>
<name>A0ABX2FTI1_9BACT</name>
<keyword evidence="1" id="KW-0812">Transmembrane</keyword>
<evidence type="ECO:0000313" key="2">
    <source>
        <dbReference type="EMBL" id="NRT20272.1"/>
    </source>
</evidence>
<comment type="caution">
    <text evidence="2">The sequence shown here is derived from an EMBL/GenBank/DDBJ whole genome shotgun (WGS) entry which is preliminary data.</text>
</comment>
<proteinExistence type="predicted"/>
<dbReference type="RefSeq" id="WP_173811047.1">
    <property type="nucleotide sequence ID" value="NZ_JABSNP010000015.1"/>
</dbReference>
<dbReference type="Proteomes" id="UP000779507">
    <property type="component" value="Unassembled WGS sequence"/>
</dbReference>
<evidence type="ECO:0000313" key="3">
    <source>
        <dbReference type="Proteomes" id="UP000779507"/>
    </source>
</evidence>
<keyword evidence="1" id="KW-1133">Transmembrane helix</keyword>
<feature type="transmembrane region" description="Helical" evidence="1">
    <location>
        <begin position="82"/>
        <end position="101"/>
    </location>
</feature>
<gene>
    <name evidence="2" type="ORF">HNP98_003112</name>
</gene>
<organism evidence="2 3">
    <name type="scientific">Hymenobacter caeli</name>
    <dbReference type="NCBI Taxonomy" id="2735894"/>
    <lineage>
        <taxon>Bacteria</taxon>
        <taxon>Pseudomonadati</taxon>
        <taxon>Bacteroidota</taxon>
        <taxon>Cytophagia</taxon>
        <taxon>Cytophagales</taxon>
        <taxon>Hymenobacteraceae</taxon>
        <taxon>Hymenobacter</taxon>
    </lineage>
</organism>
<keyword evidence="3" id="KW-1185">Reference proteome</keyword>
<sequence length="191" mass="21963">MEFYQKHPVWGHTRLTTTEDGLLVDRKRLTNYVRTEIPYEELLPVRGKMERSFPLVLSFFVAFGVVGSWAQELGKPIVNQAYLVASGAASLVVAGVCYFTYTRWQNRFVLTTGKGDFSVVAQPENDAEMQQFVDDLRAYTRAYLHQRYVYPNQELTTKKGVSRWYWLHEMKVISTEEFQAGFTANIGKGAK</sequence>
<protein>
    <recommendedName>
        <fullName evidence="4">DUF4231 domain-containing protein</fullName>
    </recommendedName>
</protein>